<name>X1MAV8_9ZZZZ</name>
<dbReference type="InterPro" id="IPR036565">
    <property type="entry name" value="Mur-like_cat_sf"/>
</dbReference>
<organism evidence="1">
    <name type="scientific">marine sediment metagenome</name>
    <dbReference type="NCBI Taxonomy" id="412755"/>
    <lineage>
        <taxon>unclassified sequences</taxon>
        <taxon>metagenomes</taxon>
        <taxon>ecological metagenomes</taxon>
    </lineage>
</organism>
<sequence>MGSYELSIPLLGYFQLDNAATAVATLEVLAEKGFNISRDSITDGLGQVSWPGRFQILSHHPLLVVDGAMNVEGARGLKQSLVQYFGSFIRLKGRSPLNDYA</sequence>
<gene>
    <name evidence="1" type="ORF">S06H3_26414</name>
</gene>
<dbReference type="SUPFAM" id="SSF53623">
    <property type="entry name" value="MurD-like peptide ligases, catalytic domain"/>
    <property type="match status" value="1"/>
</dbReference>
<accession>X1MAV8</accession>
<reference evidence="1" key="1">
    <citation type="journal article" date="2014" name="Front. Microbiol.">
        <title>High frequency of phylogenetically diverse reductive dehalogenase-homologous genes in deep subseafloor sedimentary metagenomes.</title>
        <authorList>
            <person name="Kawai M."/>
            <person name="Futagami T."/>
            <person name="Toyoda A."/>
            <person name="Takaki Y."/>
            <person name="Nishi S."/>
            <person name="Hori S."/>
            <person name="Arai W."/>
            <person name="Tsubouchi T."/>
            <person name="Morono Y."/>
            <person name="Uchiyama I."/>
            <person name="Ito T."/>
            <person name="Fujiyama A."/>
            <person name="Inagaki F."/>
            <person name="Takami H."/>
        </authorList>
    </citation>
    <scope>NUCLEOTIDE SEQUENCE</scope>
    <source>
        <strain evidence="1">Expedition CK06-06</strain>
    </source>
</reference>
<comment type="caution">
    <text evidence="1">The sequence shown here is derived from an EMBL/GenBank/DDBJ whole genome shotgun (WGS) entry which is preliminary data.</text>
</comment>
<evidence type="ECO:0000313" key="1">
    <source>
        <dbReference type="EMBL" id="GAI28787.1"/>
    </source>
</evidence>
<feature type="non-terminal residue" evidence="1">
    <location>
        <position position="101"/>
    </location>
</feature>
<dbReference type="Gene3D" id="3.40.1190.10">
    <property type="entry name" value="Mur-like, catalytic domain"/>
    <property type="match status" value="1"/>
</dbReference>
<dbReference type="AlphaFoldDB" id="X1MAV8"/>
<protein>
    <submittedName>
        <fullName evidence="1">Uncharacterized protein</fullName>
    </submittedName>
</protein>
<dbReference type="EMBL" id="BARV01015267">
    <property type="protein sequence ID" value="GAI28787.1"/>
    <property type="molecule type" value="Genomic_DNA"/>
</dbReference>
<proteinExistence type="predicted"/>
<dbReference type="GO" id="GO:0005524">
    <property type="term" value="F:ATP binding"/>
    <property type="evidence" value="ECO:0007669"/>
    <property type="project" value="InterPro"/>
</dbReference>